<dbReference type="InterPro" id="IPR048503">
    <property type="entry name" value="NamZ_C"/>
</dbReference>
<evidence type="ECO:0000313" key="4">
    <source>
        <dbReference type="Proteomes" id="UP000504882"/>
    </source>
</evidence>
<evidence type="ECO:0000259" key="1">
    <source>
        <dbReference type="Pfam" id="PF07075"/>
    </source>
</evidence>
<dbReference type="Gene3D" id="3.40.50.12170">
    <property type="entry name" value="Uncharacterised protein PF07075, DUF1343"/>
    <property type="match status" value="1"/>
</dbReference>
<proteinExistence type="predicted"/>
<dbReference type="InterPro" id="IPR008302">
    <property type="entry name" value="NamZ"/>
</dbReference>
<comment type="caution">
    <text evidence="3">The sequence shown here is derived from an EMBL/GenBank/DDBJ whole genome shotgun (WGS) entry which is preliminary data.</text>
</comment>
<gene>
    <name evidence="3" type="ORF">EXU48_20905</name>
</gene>
<dbReference type="PANTHER" id="PTHR42915:SF1">
    <property type="entry name" value="PEPTIDOGLYCAN BETA-N-ACETYLMURAMIDASE NAMZ"/>
    <property type="match status" value="1"/>
</dbReference>
<dbReference type="InterPro" id="IPR048502">
    <property type="entry name" value="NamZ_N"/>
</dbReference>
<dbReference type="EMBL" id="SMNA01000013">
    <property type="protein sequence ID" value="TDE89189.1"/>
    <property type="molecule type" value="Genomic_DNA"/>
</dbReference>
<sequence length="388" mass="41007">MDDVARVRTGLSRAIAEPGLIGDGPTGLCANYTSVTADLQRGVDALLAAGVPLTTIFTPEHGYWGAVQAGESEGDGVDVATGLPVLDTYRSDGERLDALLRGSGVAQILVDFQDIGVRFYTYTWTLFDLLCSAARTGIRVVVLDRPNPLGGLVRTGPGLAASCSSFVGRVSIPLQHGLTLGELARWFNAVHVPEAVGGPADLEVIELAGWGRQRQDPGRAWVMPSPNMPTLDTATVFPAIGLLEGTVLSEGRGTTKPFELFGASWTDGRLAAALTERDLPGVAFREAVFRPTFSKWHGDVVHGAQLHLSDLGAFDPIATGVAVLQTVTELHPGESIWLPAHPGRPPFIDLLWGSPALREGVDRGADTDAILDDGPPTPTVPADALLYT</sequence>
<dbReference type="Gene3D" id="3.90.1150.140">
    <property type="match status" value="1"/>
</dbReference>
<dbReference type="Pfam" id="PF20732">
    <property type="entry name" value="NamZ_C"/>
    <property type="match status" value="1"/>
</dbReference>
<reference evidence="3 4" key="1">
    <citation type="submission" date="2019-03" db="EMBL/GenBank/DDBJ databases">
        <title>Genomic features of bacteria from cold environments.</title>
        <authorList>
            <person name="Shen L."/>
        </authorList>
    </citation>
    <scope>NUCLEOTIDE SEQUENCE [LARGE SCALE GENOMIC DNA]</scope>
    <source>
        <strain evidence="4">T3246-1</strain>
    </source>
</reference>
<name>A0ABY2DY07_9MICO</name>
<feature type="domain" description="Peptidoglycan beta-N-acetylmuramidase NamZ C-terminal" evidence="2">
    <location>
        <begin position="236"/>
        <end position="371"/>
    </location>
</feature>
<dbReference type="Pfam" id="PF07075">
    <property type="entry name" value="NamZ_N"/>
    <property type="match status" value="1"/>
</dbReference>
<accession>A0ABY2DY07</accession>
<keyword evidence="4" id="KW-1185">Reference proteome</keyword>
<protein>
    <submittedName>
        <fullName evidence="3">DUF1343 domain-containing protein</fullName>
    </submittedName>
</protein>
<evidence type="ECO:0000259" key="2">
    <source>
        <dbReference type="Pfam" id="PF20732"/>
    </source>
</evidence>
<dbReference type="Proteomes" id="UP000504882">
    <property type="component" value="Unassembled WGS sequence"/>
</dbReference>
<feature type="domain" description="Peptidoglycan beta-N-acetylmuramidase NamZ N-terminal" evidence="1">
    <location>
        <begin position="27"/>
        <end position="231"/>
    </location>
</feature>
<dbReference type="PANTHER" id="PTHR42915">
    <property type="entry name" value="HYPOTHETICAL 460 KDA PROTEIN IN FEUA-SIGW INTERGENIC REGION [PRECURSOR]"/>
    <property type="match status" value="1"/>
</dbReference>
<organism evidence="3 4">
    <name type="scientific">Occultella glacieicola</name>
    <dbReference type="NCBI Taxonomy" id="2518684"/>
    <lineage>
        <taxon>Bacteria</taxon>
        <taxon>Bacillati</taxon>
        <taxon>Actinomycetota</taxon>
        <taxon>Actinomycetes</taxon>
        <taxon>Micrococcales</taxon>
        <taxon>Ruaniaceae</taxon>
        <taxon>Occultella</taxon>
    </lineage>
</organism>
<dbReference type="PIRSF" id="PIRSF016719">
    <property type="entry name" value="UCP016719"/>
    <property type="match status" value="1"/>
</dbReference>
<evidence type="ECO:0000313" key="3">
    <source>
        <dbReference type="EMBL" id="TDE89189.1"/>
    </source>
</evidence>